<geneLocation type="plasmid" evidence="1">
    <name>unnamed2</name>
</geneLocation>
<gene>
    <name evidence="1" type="ORF">BB934_37705</name>
</gene>
<protein>
    <submittedName>
        <fullName evidence="1">Uncharacterized protein</fullName>
    </submittedName>
</protein>
<proteinExistence type="predicted"/>
<dbReference type="RefSeq" id="WP_099514945.1">
    <property type="nucleotide sequence ID" value="NZ_CP016619.1"/>
</dbReference>
<name>A0A1B2EVN8_9HYPH</name>
<dbReference type="AlphaFoldDB" id="A0A1B2EVN8"/>
<keyword evidence="1" id="KW-0614">Plasmid</keyword>
<dbReference type="EMBL" id="CP016619">
    <property type="protein sequence ID" value="ANY84006.1"/>
    <property type="molecule type" value="Genomic_DNA"/>
</dbReference>
<accession>A0A1B2EVN8</accession>
<sequence length="76" mass="8929">MTVREALEGVLDEAFRRQSFGPIKHLFRREEIALAAYRKAAAERARLEHRWHAVRAALEYECDLMTTSPPSYRLRN</sequence>
<reference evidence="1" key="1">
    <citation type="submission" date="2016-07" db="EMBL/GenBank/DDBJ databases">
        <title>Microvirga ossetica sp. nov. a new species of rhizobia isolated from root nodules of the legume species Vicia alpestris Steven originated from North Ossetia region in the Caucasus.</title>
        <authorList>
            <person name="Safronova V.I."/>
            <person name="Kuznetsova I.G."/>
            <person name="Sazanova A.L."/>
            <person name="Belimov A."/>
            <person name="Andronov E."/>
            <person name="Osledkin Y.S."/>
            <person name="Onishchuk O.P."/>
            <person name="Kurchak O.N."/>
            <person name="Shaposhnikov A.I."/>
            <person name="Willems A."/>
            <person name="Tikhonovich I.A."/>
        </authorList>
    </citation>
    <scope>NUCLEOTIDE SEQUENCE [LARGE SCALE GENOMIC DNA]</scope>
    <source>
        <strain evidence="1">V5/3M</strain>
        <plasmid evidence="1">unnamed2</plasmid>
    </source>
</reference>
<dbReference type="KEGG" id="moc:BB934_37705"/>
<evidence type="ECO:0000313" key="1">
    <source>
        <dbReference type="EMBL" id="ANY84006.1"/>
    </source>
</evidence>
<organism evidence="1">
    <name type="scientific">Microvirga ossetica</name>
    <dbReference type="NCBI Taxonomy" id="1882682"/>
    <lineage>
        <taxon>Bacteria</taxon>
        <taxon>Pseudomonadati</taxon>
        <taxon>Pseudomonadota</taxon>
        <taxon>Alphaproteobacteria</taxon>
        <taxon>Hyphomicrobiales</taxon>
        <taxon>Methylobacteriaceae</taxon>
        <taxon>Microvirga</taxon>
    </lineage>
</organism>